<dbReference type="Proteomes" id="UP000626148">
    <property type="component" value="Unassembled WGS sequence"/>
</dbReference>
<dbReference type="EMBL" id="BMXR01000004">
    <property type="protein sequence ID" value="GGX52546.1"/>
    <property type="molecule type" value="Genomic_DNA"/>
</dbReference>
<keyword evidence="1" id="KW-1133">Transmembrane helix</keyword>
<sequence>MEVLTNQPPFLFLYLASPLVLIEIYYILKIRTGGEDTWILLDRTTGNVCFWKRNSKKSLTVPFDQVDCYWSTRAGRGGPSHQIALMPKVNLPNERYRYWEIMLGSAAMYEQAQYFWRVMNDFMDRTRPIPEVPGLIHQVRSMEKLGWRLEDITHGGKEVPIEEWEEVEKELRRDAEALEARLERLFTPEYFDAQTVYDFYQKAPVHFKRDALRNILSKYEMFAGAGRYPGFEYWKEEYDSEVIKLGELLSKLPSRESFYMDYS</sequence>
<keyword evidence="1" id="KW-0812">Transmembrane</keyword>
<evidence type="ECO:0000313" key="2">
    <source>
        <dbReference type="EMBL" id="GGX52546.1"/>
    </source>
</evidence>
<gene>
    <name evidence="2" type="ORF">GCM10007392_19890</name>
</gene>
<accession>A0A918K9A0</accession>
<evidence type="ECO:0000256" key="1">
    <source>
        <dbReference type="SAM" id="Phobius"/>
    </source>
</evidence>
<reference evidence="2" key="2">
    <citation type="submission" date="2020-09" db="EMBL/GenBank/DDBJ databases">
        <authorList>
            <person name="Sun Q."/>
            <person name="Kim S."/>
        </authorList>
    </citation>
    <scope>NUCLEOTIDE SEQUENCE</scope>
    <source>
        <strain evidence="2">KCTC 22169</strain>
    </source>
</reference>
<comment type="caution">
    <text evidence="2">The sequence shown here is derived from an EMBL/GenBank/DDBJ whole genome shotgun (WGS) entry which is preliminary data.</text>
</comment>
<reference evidence="2" key="1">
    <citation type="journal article" date="2014" name="Int. J. Syst. Evol. Microbiol.">
        <title>Complete genome sequence of Corynebacterium casei LMG S-19264T (=DSM 44701T), isolated from a smear-ripened cheese.</title>
        <authorList>
            <consortium name="US DOE Joint Genome Institute (JGI-PGF)"/>
            <person name="Walter F."/>
            <person name="Albersmeier A."/>
            <person name="Kalinowski J."/>
            <person name="Ruckert C."/>
        </authorList>
    </citation>
    <scope>NUCLEOTIDE SEQUENCE</scope>
    <source>
        <strain evidence="2">KCTC 22169</strain>
    </source>
</reference>
<proteinExistence type="predicted"/>
<name>A0A918K9A0_9GAMM</name>
<organism evidence="2 3">
    <name type="scientific">Saccharospirillum salsuginis</name>
    <dbReference type="NCBI Taxonomy" id="418750"/>
    <lineage>
        <taxon>Bacteria</taxon>
        <taxon>Pseudomonadati</taxon>
        <taxon>Pseudomonadota</taxon>
        <taxon>Gammaproteobacteria</taxon>
        <taxon>Oceanospirillales</taxon>
        <taxon>Saccharospirillaceae</taxon>
        <taxon>Saccharospirillum</taxon>
    </lineage>
</organism>
<evidence type="ECO:0000313" key="3">
    <source>
        <dbReference type="Proteomes" id="UP000626148"/>
    </source>
</evidence>
<protein>
    <submittedName>
        <fullName evidence="2">Uncharacterized protein</fullName>
    </submittedName>
</protein>
<keyword evidence="1" id="KW-0472">Membrane</keyword>
<feature type="transmembrane region" description="Helical" evidence="1">
    <location>
        <begin position="12"/>
        <end position="28"/>
    </location>
</feature>
<keyword evidence="3" id="KW-1185">Reference proteome</keyword>
<dbReference type="AlphaFoldDB" id="A0A918K9A0"/>